<dbReference type="Proteomes" id="UP000075714">
    <property type="component" value="Unassembled WGS sequence"/>
</dbReference>
<evidence type="ECO:0000256" key="1">
    <source>
        <dbReference type="SAM" id="MobiDB-lite"/>
    </source>
</evidence>
<accession>A0A150FWG0</accession>
<protein>
    <submittedName>
        <fullName evidence="2">Uncharacterized protein</fullName>
    </submittedName>
</protein>
<feature type="region of interest" description="Disordered" evidence="1">
    <location>
        <begin position="244"/>
        <end position="274"/>
    </location>
</feature>
<sequence length="529" mass="53550">MRLPSSHQLLEALRSLTGGPASRTQLQALVDKGVVDVALGALLGGAPQPAAQLRARVCTTLQNCLSVRDIQVPEAELGEGRVAALEAALQDLARAVPEPARLLNARISLPAPLPQMVSWVWYLPVHVLDRLSGVLVPLVSRLVCLVWPEGCPGVGSPAAPAHGGSGALTGPLPVAANTLAPRQVFLQALGGLLALFNPGPDTRTPDPRLLQLLRGSSLPPPPSALIRGAPPGAGLIAAADAPAAGTQRPVLDPGDEGAAAAGGNGGPPAPGGAAGRQCCNQQAALPARLVRLLERGPELLCSVQHSKVVEAALNLLADIAVCAVSGGCRELLDDALDAGLLDALAALELMPLGQHGGKDNRNKMLQAYWRLLSLLVACAELIPGLEDRICESGVPAQLAGMAFAPGPPNQAKVKAMQAVSALMGYLGQPAVEAVVGVPGFVCELAEAALPGRGLGSIGKKRRGSGGDDGLTSAAADACGAGAAPGGSITAKPSAGSREEMRHAALDALEKALEISISSDEVCAGKDVVH</sequence>
<keyword evidence="3" id="KW-1185">Reference proteome</keyword>
<dbReference type="EMBL" id="LSYV01000234">
    <property type="protein sequence ID" value="KXZ41953.1"/>
    <property type="molecule type" value="Genomic_DNA"/>
</dbReference>
<reference evidence="3" key="1">
    <citation type="journal article" date="2016" name="Nat. Commun.">
        <title>The Gonium pectorale genome demonstrates co-option of cell cycle regulation during the evolution of multicellularity.</title>
        <authorList>
            <person name="Hanschen E.R."/>
            <person name="Marriage T.N."/>
            <person name="Ferris P.J."/>
            <person name="Hamaji T."/>
            <person name="Toyoda A."/>
            <person name="Fujiyama A."/>
            <person name="Neme R."/>
            <person name="Noguchi H."/>
            <person name="Minakuchi Y."/>
            <person name="Suzuki M."/>
            <person name="Kawai-Toyooka H."/>
            <person name="Smith D.R."/>
            <person name="Sparks H."/>
            <person name="Anderson J."/>
            <person name="Bakaric R."/>
            <person name="Luria V."/>
            <person name="Karger A."/>
            <person name="Kirschner M.W."/>
            <person name="Durand P.M."/>
            <person name="Michod R.E."/>
            <person name="Nozaki H."/>
            <person name="Olson B.J."/>
        </authorList>
    </citation>
    <scope>NUCLEOTIDE SEQUENCE [LARGE SCALE GENOMIC DNA]</scope>
    <source>
        <strain evidence="3">NIES-2863</strain>
    </source>
</reference>
<evidence type="ECO:0000313" key="2">
    <source>
        <dbReference type="EMBL" id="KXZ41953.1"/>
    </source>
</evidence>
<name>A0A150FWG0_GONPE</name>
<dbReference type="AlphaFoldDB" id="A0A150FWG0"/>
<gene>
    <name evidence="2" type="ORF">GPECTOR_235g548</name>
</gene>
<comment type="caution">
    <text evidence="2">The sequence shown here is derived from an EMBL/GenBank/DDBJ whole genome shotgun (WGS) entry which is preliminary data.</text>
</comment>
<evidence type="ECO:0000313" key="3">
    <source>
        <dbReference type="Proteomes" id="UP000075714"/>
    </source>
</evidence>
<organism evidence="2 3">
    <name type="scientific">Gonium pectorale</name>
    <name type="common">Green alga</name>
    <dbReference type="NCBI Taxonomy" id="33097"/>
    <lineage>
        <taxon>Eukaryota</taxon>
        <taxon>Viridiplantae</taxon>
        <taxon>Chlorophyta</taxon>
        <taxon>core chlorophytes</taxon>
        <taxon>Chlorophyceae</taxon>
        <taxon>CS clade</taxon>
        <taxon>Chlamydomonadales</taxon>
        <taxon>Volvocaceae</taxon>
        <taxon>Gonium</taxon>
    </lineage>
</organism>
<proteinExistence type="predicted"/>